<protein>
    <submittedName>
        <fullName evidence="1">Uncharacterized protein</fullName>
    </submittedName>
</protein>
<dbReference type="EMBL" id="CCKQ01017469">
    <property type="protein sequence ID" value="CDW89367.1"/>
    <property type="molecule type" value="Genomic_DNA"/>
</dbReference>
<reference evidence="1 2" key="1">
    <citation type="submission" date="2014-06" db="EMBL/GenBank/DDBJ databases">
        <authorList>
            <person name="Swart Estienne"/>
        </authorList>
    </citation>
    <scope>NUCLEOTIDE SEQUENCE [LARGE SCALE GENOMIC DNA]</scope>
    <source>
        <strain evidence="1 2">130c</strain>
    </source>
</reference>
<accession>A0A078B7V3</accession>
<keyword evidence="2" id="KW-1185">Reference proteome</keyword>
<evidence type="ECO:0000313" key="2">
    <source>
        <dbReference type="Proteomes" id="UP000039865"/>
    </source>
</evidence>
<dbReference type="Proteomes" id="UP000039865">
    <property type="component" value="Unassembled WGS sequence"/>
</dbReference>
<evidence type="ECO:0000313" key="1">
    <source>
        <dbReference type="EMBL" id="CDW89367.1"/>
    </source>
</evidence>
<name>A0A078B7V3_STYLE</name>
<dbReference type="AlphaFoldDB" id="A0A078B7V3"/>
<dbReference type="InParanoid" id="A0A078B7V3"/>
<sequence>MIDPIMHGGDDEFFSVIDTDYIAETKRPNRKQDRGKRIFNVMFYKEGEYALNFIRVKESMIPLIAKVDFKNSQLFKSQKNIIDNRFQITLKINSIEGKIEAF</sequence>
<proteinExistence type="predicted"/>
<organism evidence="1 2">
    <name type="scientific">Stylonychia lemnae</name>
    <name type="common">Ciliate</name>
    <dbReference type="NCBI Taxonomy" id="5949"/>
    <lineage>
        <taxon>Eukaryota</taxon>
        <taxon>Sar</taxon>
        <taxon>Alveolata</taxon>
        <taxon>Ciliophora</taxon>
        <taxon>Intramacronucleata</taxon>
        <taxon>Spirotrichea</taxon>
        <taxon>Stichotrichia</taxon>
        <taxon>Sporadotrichida</taxon>
        <taxon>Oxytrichidae</taxon>
        <taxon>Stylonychinae</taxon>
        <taxon>Stylonychia</taxon>
    </lineage>
</organism>
<gene>
    <name evidence="1" type="primary">Contig1404.g1539</name>
    <name evidence="1" type="ORF">STYLEM_18499</name>
</gene>